<dbReference type="EnsemblPlants" id="KQL10788">
    <property type="protein sequence ID" value="KQL10788"/>
    <property type="gene ID" value="SETIT_009044mg"/>
</dbReference>
<dbReference type="Gramene" id="KQL10788">
    <property type="protein sequence ID" value="KQL10788"/>
    <property type="gene ID" value="SETIT_009044mg"/>
</dbReference>
<sequence>MPLVQLQCVDVVHIFMSMQIILLTSIKVRHTNSY</sequence>
<keyword evidence="2" id="KW-1185">Reference proteome</keyword>
<reference evidence="2" key="1">
    <citation type="journal article" date="2012" name="Nat. Biotechnol.">
        <title>Reference genome sequence of the model plant Setaria.</title>
        <authorList>
            <person name="Bennetzen J.L."/>
            <person name="Schmutz J."/>
            <person name="Wang H."/>
            <person name="Percifield R."/>
            <person name="Hawkins J."/>
            <person name="Pontaroli A.C."/>
            <person name="Estep M."/>
            <person name="Feng L."/>
            <person name="Vaughn J.N."/>
            <person name="Grimwood J."/>
            <person name="Jenkins J."/>
            <person name="Barry K."/>
            <person name="Lindquist E."/>
            <person name="Hellsten U."/>
            <person name="Deshpande S."/>
            <person name="Wang X."/>
            <person name="Wu X."/>
            <person name="Mitros T."/>
            <person name="Triplett J."/>
            <person name="Yang X."/>
            <person name="Ye C.Y."/>
            <person name="Mauro-Herrera M."/>
            <person name="Wang L."/>
            <person name="Li P."/>
            <person name="Sharma M."/>
            <person name="Sharma R."/>
            <person name="Ronald P.C."/>
            <person name="Panaud O."/>
            <person name="Kellogg E.A."/>
            <person name="Brutnell T.P."/>
            <person name="Doust A.N."/>
            <person name="Tuskan G.A."/>
            <person name="Rokhsar D."/>
            <person name="Devos K.M."/>
        </authorList>
    </citation>
    <scope>NUCLEOTIDE SEQUENCE [LARGE SCALE GENOMIC DNA]</scope>
    <source>
        <strain evidence="2">cv. Yugu1</strain>
    </source>
</reference>
<dbReference type="InParanoid" id="K3Y4A6"/>
<dbReference type="EMBL" id="AGNK02002508">
    <property type="status" value="NOT_ANNOTATED_CDS"/>
    <property type="molecule type" value="Genomic_DNA"/>
</dbReference>
<proteinExistence type="predicted"/>
<name>K3Y4A6_SETIT</name>
<dbReference type="HOGENOM" id="CLU_3377938_0_0_1"/>
<evidence type="ECO:0000313" key="1">
    <source>
        <dbReference type="EnsemblPlants" id="KQL10788"/>
    </source>
</evidence>
<protein>
    <submittedName>
        <fullName evidence="1">Uncharacterized protein</fullName>
    </submittedName>
</protein>
<dbReference type="AlphaFoldDB" id="K3Y4A6"/>
<accession>K3Y4A6</accession>
<dbReference type="Proteomes" id="UP000004995">
    <property type="component" value="Unassembled WGS sequence"/>
</dbReference>
<organism evidence="1 2">
    <name type="scientific">Setaria italica</name>
    <name type="common">Foxtail millet</name>
    <name type="synonym">Panicum italicum</name>
    <dbReference type="NCBI Taxonomy" id="4555"/>
    <lineage>
        <taxon>Eukaryota</taxon>
        <taxon>Viridiplantae</taxon>
        <taxon>Streptophyta</taxon>
        <taxon>Embryophyta</taxon>
        <taxon>Tracheophyta</taxon>
        <taxon>Spermatophyta</taxon>
        <taxon>Magnoliopsida</taxon>
        <taxon>Liliopsida</taxon>
        <taxon>Poales</taxon>
        <taxon>Poaceae</taxon>
        <taxon>PACMAD clade</taxon>
        <taxon>Panicoideae</taxon>
        <taxon>Panicodae</taxon>
        <taxon>Paniceae</taxon>
        <taxon>Cenchrinae</taxon>
        <taxon>Setaria</taxon>
    </lineage>
</organism>
<evidence type="ECO:0000313" key="2">
    <source>
        <dbReference type="Proteomes" id="UP000004995"/>
    </source>
</evidence>
<reference evidence="1" key="2">
    <citation type="submission" date="2018-08" db="UniProtKB">
        <authorList>
            <consortium name="EnsemblPlants"/>
        </authorList>
    </citation>
    <scope>IDENTIFICATION</scope>
    <source>
        <strain evidence="1">Yugu1</strain>
    </source>
</reference>